<name>A0ABM8Q717_9BACT</name>
<accession>A0ABM8Q717</accession>
<evidence type="ECO:0000256" key="4">
    <source>
        <dbReference type="HAMAP-Rule" id="MF_00995"/>
    </source>
</evidence>
<evidence type="ECO:0000313" key="6">
    <source>
        <dbReference type="Proteomes" id="UP000789359"/>
    </source>
</evidence>
<dbReference type="Pfam" id="PF02621">
    <property type="entry name" value="VitK2_biosynth"/>
    <property type="match status" value="2"/>
</dbReference>
<comment type="caution">
    <text evidence="5">The sequence shown here is derived from an EMBL/GenBank/DDBJ whole genome shotgun (WGS) entry which is preliminary data.</text>
</comment>
<dbReference type="GO" id="GO:0016829">
    <property type="term" value="F:lyase activity"/>
    <property type="evidence" value="ECO:0007669"/>
    <property type="project" value="UniProtKB-KW"/>
</dbReference>
<dbReference type="EC" id="4.2.1.151" evidence="4"/>
<dbReference type="SUPFAM" id="SSF53850">
    <property type="entry name" value="Periplasmic binding protein-like II"/>
    <property type="match status" value="1"/>
</dbReference>
<dbReference type="PANTHER" id="PTHR37690:SF1">
    <property type="entry name" value="CHORISMATE DEHYDRATASE"/>
    <property type="match status" value="1"/>
</dbReference>
<dbReference type="RefSeq" id="WP_230057234.1">
    <property type="nucleotide sequence ID" value="NZ_CAJHOE010000004.1"/>
</dbReference>
<sequence>MKFGKIDYLNLLPFHVFLKRSPLQSYVKKAIEHKKGVPSKLNGALCRRQIDAAVISSIESRRVKYKKLNFGIVAKKSVKSVLVRKNSLSKLDSASASSNMLSKILGLKGEVLIGDRALRAYINEGSENFYDMGEIWHKKQGLPFVFGRFCYIKNGSTYEKLVNSFLSKNIKIPRYILEKYSKTRQISPENIRWYLKFISYKMGKKEQKALRIFIQKARELRFDPS</sequence>
<protein>
    <recommendedName>
        <fullName evidence="4">Chorismate dehydratase</fullName>
        <ecNumber evidence="4">4.2.1.151</ecNumber>
    </recommendedName>
    <alternativeName>
        <fullName evidence="4">Menaquinone biosynthetic enzyme MqnA</fullName>
    </alternativeName>
</protein>
<evidence type="ECO:0000256" key="2">
    <source>
        <dbReference type="ARBA" id="ARBA00022428"/>
    </source>
</evidence>
<keyword evidence="3 4" id="KW-0456">Lyase</keyword>
<dbReference type="PANTHER" id="PTHR37690">
    <property type="entry name" value="CHORISMATE DEHYDRATASE"/>
    <property type="match status" value="1"/>
</dbReference>
<dbReference type="Proteomes" id="UP000789359">
    <property type="component" value="Unassembled WGS sequence"/>
</dbReference>
<gene>
    <name evidence="4 5" type="primary">mqnA</name>
    <name evidence="5" type="ORF">LMG8286_01491</name>
</gene>
<evidence type="ECO:0000313" key="5">
    <source>
        <dbReference type="EMBL" id="CAD7288731.1"/>
    </source>
</evidence>
<organism evidence="5 6">
    <name type="scientific">Campylobacter suis</name>
    <dbReference type="NCBI Taxonomy" id="2790657"/>
    <lineage>
        <taxon>Bacteria</taxon>
        <taxon>Pseudomonadati</taxon>
        <taxon>Campylobacterota</taxon>
        <taxon>Epsilonproteobacteria</taxon>
        <taxon>Campylobacterales</taxon>
        <taxon>Campylobacteraceae</taxon>
        <taxon>Campylobacter</taxon>
    </lineage>
</organism>
<comment type="function">
    <text evidence="4">Catalyzes the dehydration of chorismate into 3-[(1-carboxyvinyl)oxy]benzoate, a step in the biosynthesis of menaquinone (MK, vitamin K2).</text>
</comment>
<dbReference type="InterPro" id="IPR030868">
    <property type="entry name" value="MqnA"/>
</dbReference>
<keyword evidence="6" id="KW-1185">Reference proteome</keyword>
<evidence type="ECO:0000256" key="3">
    <source>
        <dbReference type="ARBA" id="ARBA00023239"/>
    </source>
</evidence>
<dbReference type="HAMAP" id="MF_00995">
    <property type="entry name" value="MqnA"/>
    <property type="match status" value="1"/>
</dbReference>
<reference evidence="5 6" key="1">
    <citation type="submission" date="2020-11" db="EMBL/GenBank/DDBJ databases">
        <authorList>
            <person name="Peeters C."/>
        </authorList>
    </citation>
    <scope>NUCLEOTIDE SEQUENCE [LARGE SCALE GENOMIC DNA]</scope>
    <source>
        <strain evidence="5 6">LMG 8286</strain>
    </source>
</reference>
<comment type="pathway">
    <text evidence="1 4">Quinol/quinone metabolism; menaquinone biosynthesis.</text>
</comment>
<dbReference type="InterPro" id="IPR003773">
    <property type="entry name" value="Menaquinone_biosynth"/>
</dbReference>
<comment type="catalytic activity">
    <reaction evidence="4">
        <text>chorismate = 3-[(1-carboxyvinyl)-oxy]benzoate + H2O</text>
        <dbReference type="Rhea" id="RHEA:40051"/>
        <dbReference type="ChEBI" id="CHEBI:15377"/>
        <dbReference type="ChEBI" id="CHEBI:29748"/>
        <dbReference type="ChEBI" id="CHEBI:76981"/>
        <dbReference type="EC" id="4.2.1.151"/>
    </reaction>
</comment>
<proteinExistence type="inferred from homology"/>
<dbReference type="Gene3D" id="3.40.190.10">
    <property type="entry name" value="Periplasmic binding protein-like II"/>
    <property type="match status" value="2"/>
</dbReference>
<comment type="similarity">
    <text evidence="4">Belongs to the MqnA/MqnD family. MqnA subfamily.</text>
</comment>
<dbReference type="EMBL" id="CAJHOE010000004">
    <property type="protein sequence ID" value="CAD7288731.1"/>
    <property type="molecule type" value="Genomic_DNA"/>
</dbReference>
<evidence type="ECO:0000256" key="1">
    <source>
        <dbReference type="ARBA" id="ARBA00004863"/>
    </source>
</evidence>
<keyword evidence="2 4" id="KW-0474">Menaquinone biosynthesis</keyword>